<proteinExistence type="predicted"/>
<evidence type="ECO:0000313" key="4">
    <source>
        <dbReference type="EMBL" id="RFN49485.1"/>
    </source>
</evidence>
<feature type="compositionally biased region" description="Low complexity" evidence="1">
    <location>
        <begin position="271"/>
        <end position="311"/>
    </location>
</feature>
<dbReference type="STRING" id="2594813.A0A395MPK6"/>
<accession>A0A395MPK6</accession>
<dbReference type="AlphaFoldDB" id="A0A395MPK6"/>
<evidence type="ECO:0000256" key="1">
    <source>
        <dbReference type="SAM" id="MobiDB-lite"/>
    </source>
</evidence>
<feature type="transmembrane region" description="Helical" evidence="2">
    <location>
        <begin position="870"/>
        <end position="888"/>
    </location>
</feature>
<gene>
    <name evidence="4" type="ORF">FIE12Z_6274</name>
</gene>
<dbReference type="InterPro" id="IPR002889">
    <property type="entry name" value="WSC_carb-bd"/>
</dbReference>
<keyword evidence="2" id="KW-1133">Transmembrane helix</keyword>
<keyword evidence="2" id="KW-0812">Transmembrane</keyword>
<protein>
    <recommendedName>
        <fullName evidence="3">WSC domain-containing protein</fullName>
    </recommendedName>
</protein>
<feature type="domain" description="WSC" evidence="3">
    <location>
        <begin position="462"/>
        <end position="550"/>
    </location>
</feature>
<evidence type="ECO:0000256" key="2">
    <source>
        <dbReference type="SAM" id="Phobius"/>
    </source>
</evidence>
<feature type="region of interest" description="Disordered" evidence="1">
    <location>
        <begin position="394"/>
        <end position="451"/>
    </location>
</feature>
<keyword evidence="2" id="KW-0472">Membrane</keyword>
<comment type="caution">
    <text evidence="4">The sequence shown here is derived from an EMBL/GenBank/DDBJ whole genome shotgun (WGS) entry which is preliminary data.</text>
</comment>
<dbReference type="SMART" id="SM00321">
    <property type="entry name" value="WSC"/>
    <property type="match status" value="1"/>
</dbReference>
<name>A0A395MPK6_9HYPO</name>
<feature type="compositionally biased region" description="Polar residues" evidence="1">
    <location>
        <begin position="316"/>
        <end position="325"/>
    </location>
</feature>
<feature type="compositionally biased region" description="Polar residues" evidence="1">
    <location>
        <begin position="351"/>
        <end position="377"/>
    </location>
</feature>
<sequence length="891" mass="93735">MGALISVVSENDPTVVAEAIFNGPGVTVQGASWIAIAEADSSPAGTFTNGPYGIGSGGILTNGLATRAGDSFIGDEPNTNNVFPGSEEYCGSQTFDATILEVRIEIGDVYEGVEVEFILSSMEYTEGRPDPIGIYLDGTLWSIDDSNQKITATSEYLNGEIGINEIDKVEFDFGNGDEINRATRYDGSSPPLLIGIPAVPGEHTMIFAICDSTDGNFDSGLMVKAEGCKDCNPQVRINYVSTTTTTGSTSFTSITKAIGTESGTVLFGVPAEETTTTTEDVTTTATDASTTDESSATATTTESQESSTATSGIAFTDSTTQPLDQSSTATPTLGTTTEESSILETSTVTTATHDSSSTSESFMETDTTGAESIPASETISTTYELSTTVLPITTSTEGIDTQTPSGETTQPSLSDATSVEDVQSTRSIEQSNSLAPVVPDSTSSALSPTETVSPTNLEVIGDFTFLGCLGSPDGYPSFDLVATSDDMTPSKCVSLTMDRLYVGIYDTSCYASDSLDSTSLVGESQCNTPCRNAPLLFCGGLVGTGGTNDALHRRSRFRRDAPSDVLLTLYGASDVGDSSSSVLVTGPSATTSTSEIIGEASASTIESVTSDSIPGVVTQPSTSSLELAITSGQAVPFPPNRPVPTGGWLGKNNMTQAANPVITVSTITYTIIDPHNPSTFKVEEYCSTIEYYPCHRCEHQDIPAVHMTTIQRQCNACGINGENSVYLTLPAAVAAPSATDKFKHVGNSPQHGSEPFVASPVETGFHHPKPIIQAKPTKAHYNPLPPVSEEDDSPDVPVRLNDNQPQVHPEDDFPENPQVEAPKAPINEPRPIDQAHPTSQFVGGFEIKTTTLPTWNVPSEVPVIVSTATMSFPIFGTIFLVFTFASLLNSM</sequence>
<feature type="region of interest" description="Disordered" evidence="1">
    <location>
        <begin position="270"/>
        <end position="377"/>
    </location>
</feature>
<dbReference type="PROSITE" id="PS51212">
    <property type="entry name" value="WSC"/>
    <property type="match status" value="1"/>
</dbReference>
<feature type="region of interest" description="Disordered" evidence="1">
    <location>
        <begin position="766"/>
        <end position="833"/>
    </location>
</feature>
<evidence type="ECO:0000313" key="5">
    <source>
        <dbReference type="Proteomes" id="UP000265631"/>
    </source>
</evidence>
<feature type="compositionally biased region" description="Low complexity" evidence="1">
    <location>
        <begin position="326"/>
        <end position="350"/>
    </location>
</feature>
<dbReference type="EMBL" id="PXXK01000176">
    <property type="protein sequence ID" value="RFN49485.1"/>
    <property type="molecule type" value="Genomic_DNA"/>
</dbReference>
<reference evidence="4 5" key="1">
    <citation type="journal article" date="2018" name="PLoS Pathog.">
        <title>Evolution of structural diversity of trichothecenes, a family of toxins produced by plant pathogenic and entomopathogenic fungi.</title>
        <authorList>
            <person name="Proctor R.H."/>
            <person name="McCormick S.P."/>
            <person name="Kim H.S."/>
            <person name="Cardoza R.E."/>
            <person name="Stanley A.M."/>
            <person name="Lindo L."/>
            <person name="Kelly A."/>
            <person name="Brown D.W."/>
            <person name="Lee T."/>
            <person name="Vaughan M.M."/>
            <person name="Alexander N.J."/>
            <person name="Busman M."/>
            <person name="Gutierrez S."/>
        </authorList>
    </citation>
    <scope>NUCLEOTIDE SEQUENCE [LARGE SCALE GENOMIC DNA]</scope>
    <source>
        <strain evidence="4 5">NRRL 13405</strain>
    </source>
</reference>
<organism evidence="4 5">
    <name type="scientific">Fusarium flagelliforme</name>
    <dbReference type="NCBI Taxonomy" id="2675880"/>
    <lineage>
        <taxon>Eukaryota</taxon>
        <taxon>Fungi</taxon>
        <taxon>Dikarya</taxon>
        <taxon>Ascomycota</taxon>
        <taxon>Pezizomycotina</taxon>
        <taxon>Sordariomycetes</taxon>
        <taxon>Hypocreomycetidae</taxon>
        <taxon>Hypocreales</taxon>
        <taxon>Nectriaceae</taxon>
        <taxon>Fusarium</taxon>
        <taxon>Fusarium incarnatum-equiseti species complex</taxon>
    </lineage>
</organism>
<keyword evidence="5" id="KW-1185">Reference proteome</keyword>
<evidence type="ECO:0000259" key="3">
    <source>
        <dbReference type="PROSITE" id="PS51212"/>
    </source>
</evidence>
<dbReference type="Proteomes" id="UP000265631">
    <property type="component" value="Unassembled WGS sequence"/>
</dbReference>